<dbReference type="NCBIfam" id="TIGR00675">
    <property type="entry name" value="dcm"/>
    <property type="match status" value="1"/>
</dbReference>
<dbReference type="InterPro" id="IPR050390">
    <property type="entry name" value="C5-Methyltransferase"/>
</dbReference>
<gene>
    <name evidence="8" type="ORF">GCM10010102_36880</name>
</gene>
<dbReference type="PROSITE" id="PS00095">
    <property type="entry name" value="C5_MTASE_2"/>
    <property type="match status" value="1"/>
</dbReference>
<dbReference type="InterPro" id="IPR018117">
    <property type="entry name" value="C5_DNA_meth_AS"/>
</dbReference>
<dbReference type="SUPFAM" id="SSF53335">
    <property type="entry name" value="S-adenosyl-L-methionine-dependent methyltransferases"/>
    <property type="match status" value="1"/>
</dbReference>
<protein>
    <recommendedName>
        <fullName evidence="7">Cytosine-specific methyltransferase</fullName>
        <ecNumber evidence="7">2.1.1.37</ecNumber>
    </recommendedName>
</protein>
<dbReference type="PROSITE" id="PS00094">
    <property type="entry name" value="C5_MTASE_1"/>
    <property type="match status" value="1"/>
</dbReference>
<dbReference type="GO" id="GO:0032259">
    <property type="term" value="P:methylation"/>
    <property type="evidence" value="ECO:0007669"/>
    <property type="project" value="UniProtKB-KW"/>
</dbReference>
<dbReference type="EMBL" id="BMPT01000018">
    <property type="protein sequence ID" value="GGM37895.1"/>
    <property type="molecule type" value="Genomic_DNA"/>
</dbReference>
<dbReference type="RefSeq" id="WP_171104116.1">
    <property type="nucleotide sequence ID" value="NZ_BMPT01000018.1"/>
</dbReference>
<dbReference type="InterPro" id="IPR001525">
    <property type="entry name" value="C5_MeTfrase"/>
</dbReference>
<keyword evidence="2 5" id="KW-0808">Transferase</keyword>
<feature type="active site" evidence="5">
    <location>
        <position position="104"/>
    </location>
</feature>
<dbReference type="GO" id="GO:0009307">
    <property type="term" value="P:DNA restriction-modification system"/>
    <property type="evidence" value="ECO:0007669"/>
    <property type="project" value="UniProtKB-KW"/>
</dbReference>
<evidence type="ECO:0000256" key="2">
    <source>
        <dbReference type="ARBA" id="ARBA00022679"/>
    </source>
</evidence>
<comment type="catalytic activity">
    <reaction evidence="7">
        <text>a 2'-deoxycytidine in DNA + S-adenosyl-L-methionine = a 5-methyl-2'-deoxycytidine in DNA + S-adenosyl-L-homocysteine + H(+)</text>
        <dbReference type="Rhea" id="RHEA:13681"/>
        <dbReference type="Rhea" id="RHEA-COMP:11369"/>
        <dbReference type="Rhea" id="RHEA-COMP:11370"/>
        <dbReference type="ChEBI" id="CHEBI:15378"/>
        <dbReference type="ChEBI" id="CHEBI:57856"/>
        <dbReference type="ChEBI" id="CHEBI:59789"/>
        <dbReference type="ChEBI" id="CHEBI:85452"/>
        <dbReference type="ChEBI" id="CHEBI:85454"/>
        <dbReference type="EC" id="2.1.1.37"/>
    </reaction>
</comment>
<keyword evidence="3 5" id="KW-0949">S-adenosyl-L-methionine</keyword>
<reference evidence="8" key="1">
    <citation type="journal article" date="2014" name="Int. J. Syst. Evol. Microbiol.">
        <title>Complete genome sequence of Corynebacterium casei LMG S-19264T (=DSM 44701T), isolated from a smear-ripened cheese.</title>
        <authorList>
            <consortium name="US DOE Joint Genome Institute (JGI-PGF)"/>
            <person name="Walter F."/>
            <person name="Albersmeier A."/>
            <person name="Kalinowski J."/>
            <person name="Ruckert C."/>
        </authorList>
    </citation>
    <scope>NUCLEOTIDE SEQUENCE</scope>
    <source>
        <strain evidence="8">JCM 3051</strain>
    </source>
</reference>
<evidence type="ECO:0000256" key="4">
    <source>
        <dbReference type="ARBA" id="ARBA00022747"/>
    </source>
</evidence>
<dbReference type="GO" id="GO:0003886">
    <property type="term" value="F:DNA (cytosine-5-)-methyltransferase activity"/>
    <property type="evidence" value="ECO:0007669"/>
    <property type="project" value="UniProtKB-EC"/>
</dbReference>
<dbReference type="PROSITE" id="PS51679">
    <property type="entry name" value="SAM_MT_C5"/>
    <property type="match status" value="1"/>
</dbReference>
<evidence type="ECO:0000313" key="9">
    <source>
        <dbReference type="Proteomes" id="UP000655589"/>
    </source>
</evidence>
<dbReference type="InterPro" id="IPR031303">
    <property type="entry name" value="C5_meth_CS"/>
</dbReference>
<reference evidence="8" key="2">
    <citation type="submission" date="2020-09" db="EMBL/GenBank/DDBJ databases">
        <authorList>
            <person name="Sun Q."/>
            <person name="Ohkuma M."/>
        </authorList>
    </citation>
    <scope>NUCLEOTIDE SEQUENCE</scope>
    <source>
        <strain evidence="8">JCM 3051</strain>
    </source>
</reference>
<evidence type="ECO:0000256" key="6">
    <source>
        <dbReference type="RuleBase" id="RU000416"/>
    </source>
</evidence>
<proteinExistence type="inferred from homology"/>
<comment type="similarity">
    <text evidence="5 6">Belongs to the class I-like SAM-binding methyltransferase superfamily. C5-methyltransferase family.</text>
</comment>
<dbReference type="GO" id="GO:0003677">
    <property type="term" value="F:DNA binding"/>
    <property type="evidence" value="ECO:0007669"/>
    <property type="project" value="TreeGrafter"/>
</dbReference>
<dbReference type="Proteomes" id="UP000655589">
    <property type="component" value="Unassembled WGS sequence"/>
</dbReference>
<organism evidence="8 9">
    <name type="scientific">Promicromonospora citrea</name>
    <dbReference type="NCBI Taxonomy" id="43677"/>
    <lineage>
        <taxon>Bacteria</taxon>
        <taxon>Bacillati</taxon>
        <taxon>Actinomycetota</taxon>
        <taxon>Actinomycetes</taxon>
        <taxon>Micrococcales</taxon>
        <taxon>Promicromonosporaceae</taxon>
        <taxon>Promicromonospora</taxon>
    </lineage>
</organism>
<dbReference type="AlphaFoldDB" id="A0A8H9GLV3"/>
<dbReference type="Gene3D" id="3.90.120.10">
    <property type="entry name" value="DNA Methylase, subunit A, domain 2"/>
    <property type="match status" value="1"/>
</dbReference>
<accession>A0A8H9GLV3</accession>
<dbReference type="PANTHER" id="PTHR10629:SF52">
    <property type="entry name" value="DNA (CYTOSINE-5)-METHYLTRANSFERASE 1"/>
    <property type="match status" value="1"/>
</dbReference>
<comment type="caution">
    <text evidence="8">The sequence shown here is derived from an EMBL/GenBank/DDBJ whole genome shotgun (WGS) entry which is preliminary data.</text>
</comment>
<dbReference type="EC" id="2.1.1.37" evidence="7"/>
<evidence type="ECO:0000256" key="7">
    <source>
        <dbReference type="RuleBase" id="RU000417"/>
    </source>
</evidence>
<dbReference type="GO" id="GO:0044027">
    <property type="term" value="P:negative regulation of gene expression via chromosomal CpG island methylation"/>
    <property type="evidence" value="ECO:0007669"/>
    <property type="project" value="TreeGrafter"/>
</dbReference>
<keyword evidence="9" id="KW-1185">Reference proteome</keyword>
<name>A0A8H9GLV3_9MICO</name>
<evidence type="ECO:0000256" key="1">
    <source>
        <dbReference type="ARBA" id="ARBA00022603"/>
    </source>
</evidence>
<dbReference type="InterPro" id="IPR029063">
    <property type="entry name" value="SAM-dependent_MTases_sf"/>
</dbReference>
<sequence>MTSTARAFEPIKVLDLFAGCGGLTEGFHQFRPVGAEDTAPPVFHSVGAVEWDAAAAASYAMNFGPSSRRNLHHEATEIFWRDITGWTPPWKPGEVDVVVGGPPCQGFSGLNRNKVGAERNQLWQRFIDVVVAVQPKVFVIENVDRFVRSPEFADLKSRIGKDGLKDYVLCDAPGTKPDDSEQVRARKYLLNAANYGALQARRRAIVIGVRTDLGVAAGAFTYPRREYSESALAHRDTLEGLEQAGGEKAWKTIDRLFEKTAGLDLDRTDLPEGEPKTVPEVGKELRGPFRTTELHFTRSPELISLARYRAIPRSGNRKNLRGRFWCRFRDGEELIVEKTAAFRGPDGKLNLSGRYTEVVDGGLLGTRTVTVTSSALEPHAFEGRLSRNKAEAYEVQVKDGERRRKAEFVYLSTESWDRHDSGSGDVMGRLRLGAPSVTVRTEFFKPEKGRYLHPTEDRPITHYEAALLQGFPEDFWWCGSKTDIARQIGNAVPIPLGRAIAGSIYEFLSAASAGSH</sequence>
<dbReference type="Pfam" id="PF00145">
    <property type="entry name" value="DNA_methylase"/>
    <property type="match status" value="2"/>
</dbReference>
<dbReference type="PANTHER" id="PTHR10629">
    <property type="entry name" value="CYTOSINE-SPECIFIC METHYLTRANSFERASE"/>
    <property type="match status" value="1"/>
</dbReference>
<dbReference type="PRINTS" id="PR00105">
    <property type="entry name" value="C5METTRFRASE"/>
</dbReference>
<evidence type="ECO:0000256" key="3">
    <source>
        <dbReference type="ARBA" id="ARBA00022691"/>
    </source>
</evidence>
<evidence type="ECO:0000256" key="5">
    <source>
        <dbReference type="PROSITE-ProRule" id="PRU01016"/>
    </source>
</evidence>
<keyword evidence="1 5" id="KW-0489">Methyltransferase</keyword>
<keyword evidence="4" id="KW-0680">Restriction system</keyword>
<dbReference type="Gene3D" id="3.40.50.150">
    <property type="entry name" value="Vaccinia Virus protein VP39"/>
    <property type="match status" value="1"/>
</dbReference>
<evidence type="ECO:0000313" key="8">
    <source>
        <dbReference type="EMBL" id="GGM37895.1"/>
    </source>
</evidence>